<dbReference type="Gene3D" id="1.25.40.20">
    <property type="entry name" value="Ankyrin repeat-containing domain"/>
    <property type="match status" value="1"/>
</dbReference>
<proteinExistence type="predicted"/>
<sequence>MAGDANLLATSLGILLSAGYSPDSALMRRTKVRRCACRPLHATEYAELIQVLLNHRADPDSLDEQGHTPLDKLVVILDYLETEVAAGAHLTRDGYKDFLRGRKCWMRWMCRIRDSEITPGSVPTADNLKEGIAKFVALMETVPVLQKRPTRRQLKAMYPKSTPSSTHMNVDIMSTYADLDSSSDESSKPKSSRLQIFFRRLKE</sequence>
<dbReference type="AlphaFoldDB" id="A0AAV9Q7T2"/>
<gene>
    <name evidence="1" type="ORF">LTR25_005746</name>
</gene>
<comment type="caution">
    <text evidence="1">The sequence shown here is derived from an EMBL/GenBank/DDBJ whole genome shotgun (WGS) entry which is preliminary data.</text>
</comment>
<dbReference type="Proteomes" id="UP001345827">
    <property type="component" value="Unassembled WGS sequence"/>
</dbReference>
<evidence type="ECO:0000313" key="2">
    <source>
        <dbReference type="Proteomes" id="UP001345827"/>
    </source>
</evidence>
<reference evidence="1 2" key="1">
    <citation type="submission" date="2023-06" db="EMBL/GenBank/DDBJ databases">
        <title>Black Yeasts Isolated from many extreme environments.</title>
        <authorList>
            <person name="Coleine C."/>
            <person name="Stajich J.E."/>
            <person name="Selbmann L."/>
        </authorList>
    </citation>
    <scope>NUCLEOTIDE SEQUENCE [LARGE SCALE GENOMIC DNA]</scope>
    <source>
        <strain evidence="1 2">CCFEE 5887</strain>
    </source>
</reference>
<dbReference type="InterPro" id="IPR036770">
    <property type="entry name" value="Ankyrin_rpt-contain_sf"/>
</dbReference>
<evidence type="ECO:0008006" key="3">
    <source>
        <dbReference type="Google" id="ProtNLM"/>
    </source>
</evidence>
<accession>A0AAV9Q7T2</accession>
<protein>
    <recommendedName>
        <fullName evidence="3">Ankyrin repeat protein</fullName>
    </recommendedName>
</protein>
<keyword evidence="2" id="KW-1185">Reference proteome</keyword>
<dbReference type="EMBL" id="JAXLQG010000009">
    <property type="protein sequence ID" value="KAK5535844.1"/>
    <property type="molecule type" value="Genomic_DNA"/>
</dbReference>
<name>A0AAV9Q7T2_9PEZI</name>
<organism evidence="1 2">
    <name type="scientific">Vermiconidia calcicola</name>
    <dbReference type="NCBI Taxonomy" id="1690605"/>
    <lineage>
        <taxon>Eukaryota</taxon>
        <taxon>Fungi</taxon>
        <taxon>Dikarya</taxon>
        <taxon>Ascomycota</taxon>
        <taxon>Pezizomycotina</taxon>
        <taxon>Dothideomycetes</taxon>
        <taxon>Dothideomycetidae</taxon>
        <taxon>Mycosphaerellales</taxon>
        <taxon>Extremaceae</taxon>
        <taxon>Vermiconidia</taxon>
    </lineage>
</organism>
<evidence type="ECO:0000313" key="1">
    <source>
        <dbReference type="EMBL" id="KAK5535844.1"/>
    </source>
</evidence>